<protein>
    <submittedName>
        <fullName evidence="2">Uncharacterized protein</fullName>
    </submittedName>
</protein>
<organism evidence="2 3">
    <name type="scientific">Ficus carica</name>
    <name type="common">Common fig</name>
    <dbReference type="NCBI Taxonomy" id="3494"/>
    <lineage>
        <taxon>Eukaryota</taxon>
        <taxon>Viridiplantae</taxon>
        <taxon>Streptophyta</taxon>
        <taxon>Embryophyta</taxon>
        <taxon>Tracheophyta</taxon>
        <taxon>Spermatophyta</taxon>
        <taxon>Magnoliopsida</taxon>
        <taxon>eudicotyledons</taxon>
        <taxon>Gunneridae</taxon>
        <taxon>Pentapetalae</taxon>
        <taxon>rosids</taxon>
        <taxon>fabids</taxon>
        <taxon>Rosales</taxon>
        <taxon>Moraceae</taxon>
        <taxon>Ficeae</taxon>
        <taxon>Ficus</taxon>
    </lineage>
</organism>
<feature type="transmembrane region" description="Helical" evidence="1">
    <location>
        <begin position="14"/>
        <end position="33"/>
    </location>
</feature>
<keyword evidence="1" id="KW-0812">Transmembrane</keyword>
<evidence type="ECO:0000313" key="2">
    <source>
        <dbReference type="EMBL" id="GMN20503.1"/>
    </source>
</evidence>
<accession>A0AA87Z7J2</accession>
<keyword evidence="1" id="KW-1133">Transmembrane helix</keyword>
<proteinExistence type="predicted"/>
<dbReference type="EMBL" id="BTGU01008990">
    <property type="protein sequence ID" value="GMN20503.1"/>
    <property type="molecule type" value="Genomic_DNA"/>
</dbReference>
<sequence>MVAAEERDHGEDGVAGVGFWGFRYLGIFGILGLKSFKLTVKIKDRNGEERRNKIMEDLGQICLEKRKREKMRKKEGLGGYINIFSDGILCS</sequence>
<name>A0AA87Z7J2_FICCA</name>
<keyword evidence="3" id="KW-1185">Reference proteome</keyword>
<evidence type="ECO:0000256" key="1">
    <source>
        <dbReference type="SAM" id="Phobius"/>
    </source>
</evidence>
<reference evidence="2" key="1">
    <citation type="submission" date="2023-07" db="EMBL/GenBank/DDBJ databases">
        <title>draft genome sequence of fig (Ficus carica).</title>
        <authorList>
            <person name="Takahashi T."/>
            <person name="Nishimura K."/>
        </authorList>
    </citation>
    <scope>NUCLEOTIDE SEQUENCE</scope>
</reference>
<keyword evidence="1" id="KW-0472">Membrane</keyword>
<comment type="caution">
    <text evidence="2">The sequence shown here is derived from an EMBL/GenBank/DDBJ whole genome shotgun (WGS) entry which is preliminary data.</text>
</comment>
<dbReference type="AlphaFoldDB" id="A0AA87Z7J2"/>
<evidence type="ECO:0000313" key="3">
    <source>
        <dbReference type="Proteomes" id="UP001187192"/>
    </source>
</evidence>
<dbReference type="Proteomes" id="UP001187192">
    <property type="component" value="Unassembled WGS sequence"/>
</dbReference>
<gene>
    <name evidence="2" type="ORF">TIFTF001_051033</name>
</gene>